<sequence length="86" mass="10391">MFSFSLPLFLSTRMRIYYNVSLLFGFSSSLKNMFFNTFVNQRFIKMFKRNSKKSPDIFGVYVIKSYFCTRFREREQRCFDILTGTV</sequence>
<evidence type="ECO:0000313" key="3">
    <source>
        <dbReference type="Proteomes" id="UP000004713"/>
    </source>
</evidence>
<protein>
    <submittedName>
        <fullName evidence="2">Uncharacterized protein</fullName>
    </submittedName>
</protein>
<organism evidence="2 3">
    <name type="scientific">Bacteroides stercoris ATCC 43183</name>
    <dbReference type="NCBI Taxonomy" id="449673"/>
    <lineage>
        <taxon>Bacteria</taxon>
        <taxon>Pseudomonadati</taxon>
        <taxon>Bacteroidota</taxon>
        <taxon>Bacteroidia</taxon>
        <taxon>Bacteroidales</taxon>
        <taxon>Bacteroidaceae</taxon>
        <taxon>Bacteroides</taxon>
    </lineage>
</organism>
<comment type="caution">
    <text evidence="2">The sequence shown here is derived from an EMBL/GenBank/DDBJ whole genome shotgun (WGS) entry which is preliminary data.</text>
</comment>
<dbReference type="EMBL" id="ABFZ02000011">
    <property type="protein sequence ID" value="EDS16863.1"/>
    <property type="molecule type" value="Genomic_DNA"/>
</dbReference>
<keyword evidence="1" id="KW-0472">Membrane</keyword>
<reference evidence="2 3" key="1">
    <citation type="submission" date="2007-11" db="EMBL/GenBank/DDBJ databases">
        <title>Draft genome sequence of Bacteroides stercoris(ATCC 43183).</title>
        <authorList>
            <person name="Sudarsanam P."/>
            <person name="Ley R."/>
            <person name="Guruge J."/>
            <person name="Turnbaugh P.J."/>
            <person name="Mahowald M."/>
            <person name="Liep D."/>
            <person name="Gordon J."/>
        </authorList>
    </citation>
    <scope>NUCLEOTIDE SEQUENCE [LARGE SCALE GENOMIC DNA]</scope>
    <source>
        <strain evidence="2 3">ATCC 43183</strain>
    </source>
</reference>
<proteinExistence type="predicted"/>
<evidence type="ECO:0000256" key="1">
    <source>
        <dbReference type="SAM" id="Phobius"/>
    </source>
</evidence>
<evidence type="ECO:0000313" key="2">
    <source>
        <dbReference type="EMBL" id="EDS16863.1"/>
    </source>
</evidence>
<reference evidence="2 3" key="2">
    <citation type="submission" date="2007-11" db="EMBL/GenBank/DDBJ databases">
        <authorList>
            <person name="Fulton L."/>
            <person name="Clifton S."/>
            <person name="Fulton B."/>
            <person name="Xu J."/>
            <person name="Minx P."/>
            <person name="Pepin K.H."/>
            <person name="Johnson M."/>
            <person name="Thiruvilangam P."/>
            <person name="Bhonagiri V."/>
            <person name="Nash W.E."/>
            <person name="Mardis E.R."/>
            <person name="Wilson R.K."/>
        </authorList>
    </citation>
    <scope>NUCLEOTIDE SEQUENCE [LARGE SCALE GENOMIC DNA]</scope>
    <source>
        <strain evidence="2 3">ATCC 43183</strain>
    </source>
</reference>
<keyword evidence="1" id="KW-1133">Transmembrane helix</keyword>
<accession>B0NKZ9</accession>
<dbReference type="Proteomes" id="UP000004713">
    <property type="component" value="Unassembled WGS sequence"/>
</dbReference>
<gene>
    <name evidence="2" type="ORF">BACSTE_00118</name>
</gene>
<feature type="transmembrane region" description="Helical" evidence="1">
    <location>
        <begin position="16"/>
        <end position="39"/>
    </location>
</feature>
<keyword evidence="1" id="KW-0812">Transmembrane</keyword>
<name>B0NKZ9_BACSE</name>
<dbReference type="HOGENOM" id="CLU_2491425_0_0_10"/>
<dbReference type="AlphaFoldDB" id="B0NKZ9"/>